<feature type="compositionally biased region" description="Low complexity" evidence="8">
    <location>
        <begin position="699"/>
        <end position="717"/>
    </location>
</feature>
<evidence type="ECO:0000256" key="4">
    <source>
        <dbReference type="ARBA" id="ARBA00022448"/>
    </source>
</evidence>
<comment type="subcellular location">
    <subcellularLocation>
        <location evidence="1">Golgi apparatus membrane</location>
        <topology evidence="1">Peripheral membrane protein</topology>
    </subcellularLocation>
</comment>
<keyword evidence="5" id="KW-0653">Protein transport</keyword>
<gene>
    <name evidence="9" type="ORF">M7I_2277</name>
</gene>
<dbReference type="InParanoid" id="H0EIC3"/>
<keyword evidence="4" id="KW-0813">Transport</keyword>
<dbReference type="AlphaFoldDB" id="H0EIC3"/>
<comment type="caution">
    <text evidence="9">The sequence shown here is derived from an EMBL/GenBank/DDBJ whole genome shotgun (WGS) entry which is preliminary data.</text>
</comment>
<dbReference type="Proteomes" id="UP000005446">
    <property type="component" value="Unassembled WGS sequence"/>
</dbReference>
<dbReference type="GO" id="GO:0017119">
    <property type="term" value="C:Golgi transport complex"/>
    <property type="evidence" value="ECO:0007669"/>
    <property type="project" value="InterPro"/>
</dbReference>
<dbReference type="PANTHER" id="PTHR31658:SF0">
    <property type="entry name" value="CONSERVED OLIGOMERIC GOLGI COMPLEX SUBUNIT 1"/>
    <property type="match status" value="1"/>
</dbReference>
<reference evidence="9 10" key="1">
    <citation type="journal article" date="2012" name="Eukaryot. Cell">
        <title>Genome sequence of the fungus Glarea lozoyensis: the first genome sequence of a species from the Helotiaceae family.</title>
        <authorList>
            <person name="Youssar L."/>
            <person name="Gruening B.A."/>
            <person name="Erxleben A."/>
            <person name="Guenther S."/>
            <person name="Huettel W."/>
        </authorList>
    </citation>
    <scope>NUCLEOTIDE SEQUENCE [LARGE SCALE GENOMIC DNA]</scope>
    <source>
        <strain evidence="10">ATCC 74030 / MF5533</strain>
    </source>
</reference>
<comment type="similarity">
    <text evidence="2">Belongs to the COG1 family.</text>
</comment>
<name>H0EIC3_GLAL7</name>
<dbReference type="EMBL" id="AGUE01000047">
    <property type="protein sequence ID" value="EHL01644.1"/>
    <property type="molecule type" value="Genomic_DNA"/>
</dbReference>
<evidence type="ECO:0000256" key="3">
    <source>
        <dbReference type="ARBA" id="ARBA00020978"/>
    </source>
</evidence>
<dbReference type="GO" id="GO:0000139">
    <property type="term" value="C:Golgi membrane"/>
    <property type="evidence" value="ECO:0007669"/>
    <property type="project" value="UniProtKB-SubCell"/>
</dbReference>
<dbReference type="Pfam" id="PF08700">
    <property type="entry name" value="VPS51_Exo84_N"/>
    <property type="match status" value="1"/>
</dbReference>
<evidence type="ECO:0000256" key="6">
    <source>
        <dbReference type="ARBA" id="ARBA00023034"/>
    </source>
</evidence>
<keyword evidence="6" id="KW-0333">Golgi apparatus</keyword>
<protein>
    <recommendedName>
        <fullName evidence="3">Conserved oligomeric Golgi complex subunit 1</fullName>
    </recommendedName>
</protein>
<keyword evidence="10" id="KW-1185">Reference proteome</keyword>
<feature type="compositionally biased region" description="Pro residues" evidence="8">
    <location>
        <begin position="718"/>
        <end position="730"/>
    </location>
</feature>
<proteinExistence type="inferred from homology"/>
<accession>H0EIC3</accession>
<sequence length="805" mass="89532">MASSTLSPTTTTTASAAFLAPLPQVRQFHRQLTTSLDEKNARLRTLVGGSYRQLLGTAEMILEMRENIDVVEEKLGKVGKGCGRTVIGDMARGLATLEGERERAGLEWASRVKTLGATALVIGRLLKKGGGEDRVVRAKNLLTAAKVLVLSRLLLKSVGDLAATRSKGDREVVEEMRRKLAGSKRRLGRAINKTLEKTDGDQNREDLVLALSAYSLATSSGAKDVLQHFLRRIRGTALALAFDDEDEHVERHVPGVIKALELYTRTLLDVQALVPRRLSEALAGLKSKPLLKDPALRDVEGLRLDVCEKWFGEEILFFTPYIRHDDLEVSLAVETLHKWAKGASEVLLSGFTESLSKSNEFKHVVDLRTRILQIWIKDGGRARGFDPSILLDGLREAINDRLISLIETRLKKLHLVATEVSGTLSSWSTQRPETHTSLWDSSMLDFEITSGATLFKESIIARTHGRSDAVSRVFKGYQTWRHLTDEISTIMAQLKKQRWDDNLEDIEDDDVLESRNTLLSTEDPNMLQEHLNECLTKAYKDLDARLKELLELHGDDAEASIYILRIIRDLRSELPNHESLHSFGLALIPTLHERLATNVTLGPIESFSKTLRKKKVVGRALWEGKPELPVQPSPGTFKLLDQLMKAMVSVGGDLWSAVAVGVLKDKMSSDIAELWTEALQEVEAKEEQTNGEDEKITESPQLLSTSQPSSPTSSPTDNAPPPSIPVPQPSPAQRKDLFIQFLFDILLLQLSLASAQAKESSSDKFVKLGDKIKKEISLEPGEEKRLKASAEEYWKRSGLLFGLLL</sequence>
<dbReference type="HOGENOM" id="CLU_008451_0_0_1"/>
<evidence type="ECO:0000256" key="7">
    <source>
        <dbReference type="ARBA" id="ARBA00023136"/>
    </source>
</evidence>
<dbReference type="InterPro" id="IPR033370">
    <property type="entry name" value="COG1"/>
</dbReference>
<evidence type="ECO:0000313" key="10">
    <source>
        <dbReference type="Proteomes" id="UP000005446"/>
    </source>
</evidence>
<evidence type="ECO:0000256" key="1">
    <source>
        <dbReference type="ARBA" id="ARBA00004395"/>
    </source>
</evidence>
<dbReference type="GO" id="GO:0006891">
    <property type="term" value="P:intra-Golgi vesicle-mediated transport"/>
    <property type="evidence" value="ECO:0007669"/>
    <property type="project" value="InterPro"/>
</dbReference>
<evidence type="ECO:0000256" key="5">
    <source>
        <dbReference type="ARBA" id="ARBA00022927"/>
    </source>
</evidence>
<organism evidence="9 10">
    <name type="scientific">Glarea lozoyensis (strain ATCC 74030 / MF5533)</name>
    <dbReference type="NCBI Taxonomy" id="1104152"/>
    <lineage>
        <taxon>Eukaryota</taxon>
        <taxon>Fungi</taxon>
        <taxon>Dikarya</taxon>
        <taxon>Ascomycota</taxon>
        <taxon>Pezizomycotina</taxon>
        <taxon>Leotiomycetes</taxon>
        <taxon>Helotiales</taxon>
        <taxon>Helotiaceae</taxon>
        <taxon>Glarea</taxon>
    </lineage>
</organism>
<evidence type="ECO:0000313" key="9">
    <source>
        <dbReference type="EMBL" id="EHL01644.1"/>
    </source>
</evidence>
<keyword evidence="7" id="KW-0472">Membrane</keyword>
<feature type="region of interest" description="Disordered" evidence="8">
    <location>
        <begin position="683"/>
        <end position="730"/>
    </location>
</feature>
<dbReference type="GO" id="GO:0015031">
    <property type="term" value="P:protein transport"/>
    <property type="evidence" value="ECO:0007669"/>
    <property type="project" value="UniProtKB-KW"/>
</dbReference>
<evidence type="ECO:0000256" key="2">
    <source>
        <dbReference type="ARBA" id="ARBA00006653"/>
    </source>
</evidence>
<feature type="compositionally biased region" description="Basic and acidic residues" evidence="8">
    <location>
        <begin position="683"/>
        <end position="697"/>
    </location>
</feature>
<dbReference type="PANTHER" id="PTHR31658">
    <property type="entry name" value="CONSERVED OLIGOMERIC GOLGI COMPLEX SUBUNIT 1"/>
    <property type="match status" value="1"/>
</dbReference>
<dbReference type="OrthoDB" id="46189at2759"/>
<evidence type="ECO:0000256" key="8">
    <source>
        <dbReference type="SAM" id="MobiDB-lite"/>
    </source>
</evidence>